<dbReference type="OrthoDB" id="1145062at2"/>
<evidence type="ECO:0000256" key="1">
    <source>
        <dbReference type="ARBA" id="ARBA00009091"/>
    </source>
</evidence>
<gene>
    <name evidence="4" type="ORF">SAMN04490243_1152</name>
</gene>
<dbReference type="GO" id="GO:0005829">
    <property type="term" value="C:cytosol"/>
    <property type="evidence" value="ECO:0007669"/>
    <property type="project" value="TreeGrafter"/>
</dbReference>
<dbReference type="PANTHER" id="PTHR35089">
    <property type="entry name" value="CHAPERONE PROTEIN SKP"/>
    <property type="match status" value="1"/>
</dbReference>
<dbReference type="AlphaFoldDB" id="A0A1I6G350"/>
<reference evidence="4 5" key="1">
    <citation type="submission" date="2016-10" db="EMBL/GenBank/DDBJ databases">
        <authorList>
            <person name="de Groot N.N."/>
        </authorList>
    </citation>
    <scope>NUCLEOTIDE SEQUENCE [LARGE SCALE GENOMIC DNA]</scope>
    <source>
        <strain evidence="4 5">DSM 21019</strain>
    </source>
</reference>
<keyword evidence="3" id="KW-0175">Coiled coil</keyword>
<dbReference type="InterPro" id="IPR005632">
    <property type="entry name" value="Chaperone_Skp"/>
</dbReference>
<keyword evidence="2" id="KW-0732">Signal</keyword>
<keyword evidence="5" id="KW-1185">Reference proteome</keyword>
<evidence type="ECO:0000256" key="3">
    <source>
        <dbReference type="SAM" id="Coils"/>
    </source>
</evidence>
<proteinExistence type="inferred from homology"/>
<evidence type="ECO:0000313" key="4">
    <source>
        <dbReference type="EMBL" id="SFR36561.1"/>
    </source>
</evidence>
<dbReference type="InterPro" id="IPR024930">
    <property type="entry name" value="Skp_dom_sf"/>
</dbReference>
<dbReference type="STRING" id="400055.SAMN04490243_1152"/>
<dbReference type="PANTHER" id="PTHR35089:SF1">
    <property type="entry name" value="CHAPERONE PROTEIN SKP"/>
    <property type="match status" value="1"/>
</dbReference>
<feature type="coiled-coil region" evidence="3">
    <location>
        <begin position="77"/>
        <end position="104"/>
    </location>
</feature>
<sequence>MKRVFFVALVALTMGCQETKIAYVNYPELLEGYQRKIDVETKYQLEAETFARRRDSISQAFQLLAQDIQTKSRSMSQQKAQEEMNALQQRANLVGQQLQQEEAAMQRKGQVKVDSIRIVVEAEVAEYAKSKGYTYILASGEGSSVIYGAEAQNVTEEVLKVLNDSYKNN</sequence>
<dbReference type="GO" id="GO:0051082">
    <property type="term" value="F:unfolded protein binding"/>
    <property type="evidence" value="ECO:0007669"/>
    <property type="project" value="InterPro"/>
</dbReference>
<dbReference type="SUPFAM" id="SSF111384">
    <property type="entry name" value="OmpH-like"/>
    <property type="match status" value="1"/>
</dbReference>
<dbReference type="PROSITE" id="PS51257">
    <property type="entry name" value="PROKAR_LIPOPROTEIN"/>
    <property type="match status" value="1"/>
</dbReference>
<protein>
    <submittedName>
        <fullName evidence="4">Periplasmic chaperone for outer membrane proteins Skp</fullName>
    </submittedName>
</protein>
<dbReference type="Proteomes" id="UP000199534">
    <property type="component" value="Unassembled WGS sequence"/>
</dbReference>
<dbReference type="Pfam" id="PF03938">
    <property type="entry name" value="OmpH"/>
    <property type="match status" value="1"/>
</dbReference>
<dbReference type="EMBL" id="FOYQ01000001">
    <property type="protein sequence ID" value="SFR36561.1"/>
    <property type="molecule type" value="Genomic_DNA"/>
</dbReference>
<evidence type="ECO:0000313" key="5">
    <source>
        <dbReference type="Proteomes" id="UP000199534"/>
    </source>
</evidence>
<dbReference type="SMART" id="SM00935">
    <property type="entry name" value="OmpH"/>
    <property type="match status" value="1"/>
</dbReference>
<comment type="similarity">
    <text evidence="1">Belongs to the Skp family.</text>
</comment>
<dbReference type="GO" id="GO:0050821">
    <property type="term" value="P:protein stabilization"/>
    <property type="evidence" value="ECO:0007669"/>
    <property type="project" value="TreeGrafter"/>
</dbReference>
<name>A0A1I6G350_9FLAO</name>
<dbReference type="RefSeq" id="WP_092981401.1">
    <property type="nucleotide sequence ID" value="NZ_FOYQ01000001.1"/>
</dbReference>
<dbReference type="Gene3D" id="3.30.910.20">
    <property type="entry name" value="Skp domain"/>
    <property type="match status" value="1"/>
</dbReference>
<evidence type="ECO:0000256" key="2">
    <source>
        <dbReference type="ARBA" id="ARBA00022729"/>
    </source>
</evidence>
<organism evidence="4 5">
    <name type="scientific">Robiginitalea myxolifaciens</name>
    <dbReference type="NCBI Taxonomy" id="400055"/>
    <lineage>
        <taxon>Bacteria</taxon>
        <taxon>Pseudomonadati</taxon>
        <taxon>Bacteroidota</taxon>
        <taxon>Flavobacteriia</taxon>
        <taxon>Flavobacteriales</taxon>
        <taxon>Flavobacteriaceae</taxon>
        <taxon>Robiginitalea</taxon>
    </lineage>
</organism>
<accession>A0A1I6G350</accession>